<keyword evidence="2" id="KW-0132">Cell division</keyword>
<dbReference type="PANTHER" id="PTHR10177">
    <property type="entry name" value="CYCLINS"/>
    <property type="match status" value="1"/>
</dbReference>
<evidence type="ECO:0000313" key="9">
    <source>
        <dbReference type="Proteomes" id="UP000886520"/>
    </source>
</evidence>
<dbReference type="Pfam" id="PF02984">
    <property type="entry name" value="Cyclin_C"/>
    <property type="match status" value="1"/>
</dbReference>
<dbReference type="InterPro" id="IPR004367">
    <property type="entry name" value="Cyclin_C-dom"/>
</dbReference>
<dbReference type="AlphaFoldDB" id="A0A9D4V0J8"/>
<evidence type="ECO:0000256" key="6">
    <source>
        <dbReference type="SAM" id="MobiDB-lite"/>
    </source>
</evidence>
<sequence length="360" mass="40195">MEGSPQMSRAAGEALSPCLPSPSSSSSSACTYTEDACGRWNSAYGIFEAKETCDEGDEDEEEEELSIPGLLRRQTQFQPGEDYGTKLQCKPDLCHMRALAIRWMVKAHSLFNFSPVSVALAVNYMDRYLDKSLAPAWKPWMMELLSVTCLSLAAKIEEVEVPALLDLQACEGLDHTFEAKTVQRMEMNVLGALNWRLNSITAFSFVEKAINGFHLRPHLKKALMTRTSELLLSAFQERELLEFEPSLLGVSSMCFALEEILPVQAEQLKLSTFKYIPLKAEKVRCCYVQMESLIVDPICATMTMTESGSTKSPLSPNTVAYHIKINASEGTSTFVGSANLFSRQIDIEEIVLCPKRQRRC</sequence>
<dbReference type="InterPro" id="IPR006671">
    <property type="entry name" value="Cyclin_N"/>
</dbReference>
<dbReference type="EMBL" id="JABFUD020000007">
    <property type="protein sequence ID" value="KAI5077210.1"/>
    <property type="molecule type" value="Genomic_DNA"/>
</dbReference>
<gene>
    <name evidence="8" type="ORF">GOP47_0007034</name>
</gene>
<evidence type="ECO:0000256" key="1">
    <source>
        <dbReference type="ARBA" id="ARBA00009065"/>
    </source>
</evidence>
<organism evidence="8 9">
    <name type="scientific">Adiantum capillus-veneris</name>
    <name type="common">Maidenhair fern</name>
    <dbReference type="NCBI Taxonomy" id="13818"/>
    <lineage>
        <taxon>Eukaryota</taxon>
        <taxon>Viridiplantae</taxon>
        <taxon>Streptophyta</taxon>
        <taxon>Embryophyta</taxon>
        <taxon>Tracheophyta</taxon>
        <taxon>Polypodiopsida</taxon>
        <taxon>Polypodiidae</taxon>
        <taxon>Polypodiales</taxon>
        <taxon>Pteridineae</taxon>
        <taxon>Pteridaceae</taxon>
        <taxon>Vittarioideae</taxon>
        <taxon>Adiantum</taxon>
    </lineage>
</organism>
<comment type="similarity">
    <text evidence="1">Belongs to the cyclin family. Cyclin D subfamily.</text>
</comment>
<dbReference type="Gene3D" id="1.10.472.10">
    <property type="entry name" value="Cyclin-like"/>
    <property type="match status" value="2"/>
</dbReference>
<comment type="caution">
    <text evidence="8">The sequence shown here is derived from an EMBL/GenBank/DDBJ whole genome shotgun (WGS) entry which is preliminary data.</text>
</comment>
<evidence type="ECO:0000256" key="5">
    <source>
        <dbReference type="RuleBase" id="RU000383"/>
    </source>
</evidence>
<feature type="region of interest" description="Disordered" evidence="6">
    <location>
        <begin position="1"/>
        <end position="31"/>
    </location>
</feature>
<dbReference type="Proteomes" id="UP000886520">
    <property type="component" value="Chromosome 7"/>
</dbReference>
<dbReference type="Pfam" id="PF00134">
    <property type="entry name" value="Cyclin_N"/>
    <property type="match status" value="1"/>
</dbReference>
<evidence type="ECO:0000313" key="8">
    <source>
        <dbReference type="EMBL" id="KAI5077210.1"/>
    </source>
</evidence>
<dbReference type="SMART" id="SM00385">
    <property type="entry name" value="CYCLIN"/>
    <property type="match status" value="1"/>
</dbReference>
<feature type="compositionally biased region" description="Low complexity" evidence="6">
    <location>
        <begin position="14"/>
        <end position="30"/>
    </location>
</feature>
<reference evidence="8" key="1">
    <citation type="submission" date="2021-01" db="EMBL/GenBank/DDBJ databases">
        <title>Adiantum capillus-veneris genome.</title>
        <authorList>
            <person name="Fang Y."/>
            <person name="Liao Q."/>
        </authorList>
    </citation>
    <scope>NUCLEOTIDE SEQUENCE</scope>
    <source>
        <strain evidence="8">H3</strain>
        <tissue evidence="8">Leaf</tissue>
    </source>
</reference>
<keyword evidence="3 5" id="KW-0195">Cyclin</keyword>
<evidence type="ECO:0000259" key="7">
    <source>
        <dbReference type="SMART" id="SM00385"/>
    </source>
</evidence>
<dbReference type="FunFam" id="1.10.472.10:FF:000060">
    <property type="entry name" value="D6-type cyclin"/>
    <property type="match status" value="1"/>
</dbReference>
<dbReference type="InterPro" id="IPR013763">
    <property type="entry name" value="Cyclin-like_dom"/>
</dbReference>
<keyword evidence="4" id="KW-0131">Cell cycle</keyword>
<name>A0A9D4V0J8_ADICA</name>
<dbReference type="OrthoDB" id="5590282at2759"/>
<accession>A0A9D4V0J8</accession>
<feature type="domain" description="Cyclin-like" evidence="7">
    <location>
        <begin position="102"/>
        <end position="191"/>
    </location>
</feature>
<dbReference type="SUPFAM" id="SSF47954">
    <property type="entry name" value="Cyclin-like"/>
    <property type="match status" value="1"/>
</dbReference>
<dbReference type="GO" id="GO:0051301">
    <property type="term" value="P:cell division"/>
    <property type="evidence" value="ECO:0007669"/>
    <property type="project" value="UniProtKB-KW"/>
</dbReference>
<evidence type="ECO:0000256" key="4">
    <source>
        <dbReference type="ARBA" id="ARBA00023306"/>
    </source>
</evidence>
<dbReference type="PROSITE" id="PS00292">
    <property type="entry name" value="CYCLINS"/>
    <property type="match status" value="1"/>
</dbReference>
<evidence type="ECO:0000256" key="2">
    <source>
        <dbReference type="ARBA" id="ARBA00022618"/>
    </source>
</evidence>
<proteinExistence type="inferred from homology"/>
<protein>
    <recommendedName>
        <fullName evidence="7">Cyclin-like domain-containing protein</fullName>
    </recommendedName>
</protein>
<dbReference type="InterPro" id="IPR048258">
    <property type="entry name" value="Cyclins_cyclin-box"/>
</dbReference>
<dbReference type="CDD" id="cd20543">
    <property type="entry name" value="CYCLIN_AtCycD-like_rpt1"/>
    <property type="match status" value="1"/>
</dbReference>
<evidence type="ECO:0000256" key="3">
    <source>
        <dbReference type="ARBA" id="ARBA00023127"/>
    </source>
</evidence>
<dbReference type="InterPro" id="IPR036915">
    <property type="entry name" value="Cyclin-like_sf"/>
</dbReference>
<keyword evidence="9" id="KW-1185">Reference proteome</keyword>
<dbReference type="InterPro" id="IPR039361">
    <property type="entry name" value="Cyclin"/>
</dbReference>